<dbReference type="AlphaFoldDB" id="A0A2B4S2A5"/>
<dbReference type="OrthoDB" id="5970844at2759"/>
<feature type="compositionally biased region" description="Basic and acidic residues" evidence="1">
    <location>
        <begin position="204"/>
        <end position="216"/>
    </location>
</feature>
<reference evidence="3" key="1">
    <citation type="journal article" date="2017" name="bioRxiv">
        <title>Comparative analysis of the genomes of Stylophora pistillata and Acropora digitifera provides evidence for extensive differences between species of corals.</title>
        <authorList>
            <person name="Voolstra C.R."/>
            <person name="Li Y."/>
            <person name="Liew Y.J."/>
            <person name="Baumgarten S."/>
            <person name="Zoccola D."/>
            <person name="Flot J.-F."/>
            <person name="Tambutte S."/>
            <person name="Allemand D."/>
            <person name="Aranda M."/>
        </authorList>
    </citation>
    <scope>NUCLEOTIDE SEQUENCE [LARGE SCALE GENOMIC DNA]</scope>
</reference>
<evidence type="ECO:0000313" key="2">
    <source>
        <dbReference type="EMBL" id="PFX23546.1"/>
    </source>
</evidence>
<dbReference type="Proteomes" id="UP000225706">
    <property type="component" value="Unassembled WGS sequence"/>
</dbReference>
<sequence length="289" mass="34016">MKEAKHGNKNRTSSHKISMRTKYRRLPIGKGIEFSSKDHFSLYPSFELQDKLFKEENRGSRQLFTMNYCSKPSFNYRQKTIEEEILPRLFTPNKARKAFNWLRSGQYDEKLAVLKSFWIKEEERQATEKVLRESFYPQVVPRVRVWLNEADEKEKKAIIKLFRSMASQPTPQKATTTLKKPSQPFDASTTRSGPTSNQTHKRGVSLDDGRHQRDPNLLRARRRGDLICVAQKRTEFDIAPDWRAPMRSVVPMTQVTRAAPTQERLPRLTKHVCLHNQREFIIHPEWIIH</sequence>
<name>A0A2B4S2A5_STYPI</name>
<gene>
    <name evidence="2" type="ORF">AWC38_SpisGene11910</name>
</gene>
<keyword evidence="3" id="KW-1185">Reference proteome</keyword>
<comment type="caution">
    <text evidence="2">The sequence shown here is derived from an EMBL/GenBank/DDBJ whole genome shotgun (WGS) entry which is preliminary data.</text>
</comment>
<evidence type="ECO:0000313" key="3">
    <source>
        <dbReference type="Proteomes" id="UP000225706"/>
    </source>
</evidence>
<protein>
    <submittedName>
        <fullName evidence="2">Uncharacterized protein</fullName>
    </submittedName>
</protein>
<proteinExistence type="predicted"/>
<feature type="region of interest" description="Disordered" evidence="1">
    <location>
        <begin position="169"/>
        <end position="218"/>
    </location>
</feature>
<accession>A0A2B4S2A5</accession>
<feature type="compositionally biased region" description="Polar residues" evidence="1">
    <location>
        <begin position="169"/>
        <end position="198"/>
    </location>
</feature>
<evidence type="ECO:0000256" key="1">
    <source>
        <dbReference type="SAM" id="MobiDB-lite"/>
    </source>
</evidence>
<organism evidence="2 3">
    <name type="scientific">Stylophora pistillata</name>
    <name type="common">Smooth cauliflower coral</name>
    <dbReference type="NCBI Taxonomy" id="50429"/>
    <lineage>
        <taxon>Eukaryota</taxon>
        <taxon>Metazoa</taxon>
        <taxon>Cnidaria</taxon>
        <taxon>Anthozoa</taxon>
        <taxon>Hexacorallia</taxon>
        <taxon>Scleractinia</taxon>
        <taxon>Astrocoeniina</taxon>
        <taxon>Pocilloporidae</taxon>
        <taxon>Stylophora</taxon>
    </lineage>
</organism>
<dbReference type="EMBL" id="LSMT01000204">
    <property type="protein sequence ID" value="PFX23546.1"/>
    <property type="molecule type" value="Genomic_DNA"/>
</dbReference>